<name>A0AA37M7D1_9HYPH</name>
<proteinExistence type="predicted"/>
<comment type="caution">
    <text evidence="1">The sequence shown here is derived from an EMBL/GenBank/DDBJ whole genome shotgun (WGS) entry which is preliminary data.</text>
</comment>
<accession>A0AA37M7D1</accession>
<reference evidence="1" key="1">
    <citation type="journal article" date="2016" name="Front. Microbiol.">
        <title>Genome Sequence of the Piezophilic, Mesophilic Sulfate-Reducing Bacterium Desulfovibrio indicus J2T.</title>
        <authorList>
            <person name="Cao J."/>
            <person name="Maignien L."/>
            <person name="Shao Z."/>
            <person name="Alain K."/>
            <person name="Jebbar M."/>
        </authorList>
    </citation>
    <scope>NUCLEOTIDE SEQUENCE</scope>
    <source>
        <strain evidence="1">JCM 32048</strain>
    </source>
</reference>
<dbReference type="RefSeq" id="WP_238193131.1">
    <property type="nucleotide sequence ID" value="NZ_BPQJ01000047.1"/>
</dbReference>
<dbReference type="Proteomes" id="UP001055286">
    <property type="component" value="Unassembled WGS sequence"/>
</dbReference>
<reference evidence="1" key="2">
    <citation type="submission" date="2021-08" db="EMBL/GenBank/DDBJ databases">
        <authorList>
            <person name="Tani A."/>
            <person name="Ola A."/>
            <person name="Ogura Y."/>
            <person name="Katsura K."/>
            <person name="Hayashi T."/>
        </authorList>
    </citation>
    <scope>NUCLEOTIDE SEQUENCE</scope>
    <source>
        <strain evidence="1">JCM 32048</strain>
    </source>
</reference>
<keyword evidence="2" id="KW-1185">Reference proteome</keyword>
<sequence>MVELTRDEVLGLLRRQVSENGSQQAYASSVGLSPQYVADVLHGRRAPGPVILAALGVRRVERFVAAEVRS</sequence>
<organism evidence="1 2">
    <name type="scientific">Methylobacterium frigidaeris</name>
    <dbReference type="NCBI Taxonomy" id="2038277"/>
    <lineage>
        <taxon>Bacteria</taxon>
        <taxon>Pseudomonadati</taxon>
        <taxon>Pseudomonadota</taxon>
        <taxon>Alphaproteobacteria</taxon>
        <taxon>Hyphomicrobiales</taxon>
        <taxon>Methylobacteriaceae</taxon>
        <taxon>Methylobacterium</taxon>
    </lineage>
</organism>
<protein>
    <submittedName>
        <fullName evidence="1">Uncharacterized protein</fullName>
    </submittedName>
</protein>
<dbReference type="AlphaFoldDB" id="A0AA37M7D1"/>
<gene>
    <name evidence="1" type="ORF">MPEAHAMD_5965</name>
</gene>
<evidence type="ECO:0000313" key="1">
    <source>
        <dbReference type="EMBL" id="GJD65770.1"/>
    </source>
</evidence>
<evidence type="ECO:0000313" key="2">
    <source>
        <dbReference type="Proteomes" id="UP001055286"/>
    </source>
</evidence>
<dbReference type="EMBL" id="BPQJ01000047">
    <property type="protein sequence ID" value="GJD65770.1"/>
    <property type="molecule type" value="Genomic_DNA"/>
</dbReference>